<dbReference type="EMBL" id="QWEZ01000002">
    <property type="protein sequence ID" value="RRJ82343.1"/>
    <property type="molecule type" value="Genomic_DNA"/>
</dbReference>
<dbReference type="AlphaFoldDB" id="A0A3P3VND3"/>
<sequence length="288" mass="33131">MLLSQHPPDAFRTRNIQVELEGSAVHLSACGPPFDFTDLLQQRSNPPPQEGSAFTATHLGVSGFIRLRWQELRFLLLVRQQRADRGDRVLKLPSGYVDLDLLATPALALEQEISQELLLHSEQELWPIERNGSELQRVYQAQLSYHPECAQLATATPFRSREVYWEGEPLTECECYLHRPTGSVQLVYHWDLELPDRPMSDLSLWQLEERINPRSGLLETLWEEREPLWLAALNDYNLIDGGFYQLRDGLLLPAEGSAELQLSEYFAPRQGLWVNAGNQPLREYHPYC</sequence>
<reference evidence="1 2" key="2">
    <citation type="submission" date="2018-12" db="EMBL/GenBank/DDBJ databases">
        <title>Simiduia agarivorans gen. nov., sp. nov., a marine, agarolytic bacterium isolated from shallow coastal water from Keelung, Taiwan.</title>
        <authorList>
            <person name="Shieh W.Y."/>
        </authorList>
    </citation>
    <scope>NUCLEOTIDE SEQUENCE [LARGE SCALE GENOMIC DNA]</scope>
    <source>
        <strain evidence="1 2">GTF-13</strain>
    </source>
</reference>
<dbReference type="RefSeq" id="WP_125016054.1">
    <property type="nucleotide sequence ID" value="NZ_QWEZ01000002.1"/>
</dbReference>
<gene>
    <name evidence="1" type="ORF">D0544_10685</name>
</gene>
<keyword evidence="2" id="KW-1185">Reference proteome</keyword>
<proteinExistence type="predicted"/>
<reference evidence="1 2" key="1">
    <citation type="submission" date="2018-08" db="EMBL/GenBank/DDBJ databases">
        <authorList>
            <person name="Khan S.A."/>
        </authorList>
    </citation>
    <scope>NUCLEOTIDE SEQUENCE [LARGE SCALE GENOMIC DNA]</scope>
    <source>
        <strain evidence="1 2">GTF-13</strain>
    </source>
</reference>
<dbReference type="Proteomes" id="UP000280792">
    <property type="component" value="Unassembled WGS sequence"/>
</dbReference>
<accession>A0A3P3VND3</accession>
<name>A0A3P3VND3_9GAMM</name>
<organism evidence="1 2">
    <name type="scientific">Aestuariirhabdus litorea</name>
    <dbReference type="NCBI Taxonomy" id="2528527"/>
    <lineage>
        <taxon>Bacteria</taxon>
        <taxon>Pseudomonadati</taxon>
        <taxon>Pseudomonadota</taxon>
        <taxon>Gammaproteobacteria</taxon>
        <taxon>Oceanospirillales</taxon>
        <taxon>Aestuariirhabdaceae</taxon>
        <taxon>Aestuariirhabdus</taxon>
    </lineage>
</organism>
<evidence type="ECO:0000313" key="1">
    <source>
        <dbReference type="EMBL" id="RRJ82343.1"/>
    </source>
</evidence>
<protein>
    <submittedName>
        <fullName evidence="1">Uncharacterized protein</fullName>
    </submittedName>
</protein>
<evidence type="ECO:0000313" key="2">
    <source>
        <dbReference type="Proteomes" id="UP000280792"/>
    </source>
</evidence>
<comment type="caution">
    <text evidence="1">The sequence shown here is derived from an EMBL/GenBank/DDBJ whole genome shotgun (WGS) entry which is preliminary data.</text>
</comment>